<feature type="active site" description="Cysteine sulfenic acid (-SOH) intermediate; for peroxidase activity" evidence="13">
    <location>
        <position position="45"/>
    </location>
</feature>
<keyword evidence="7" id="KW-1015">Disulfide bond</keyword>
<protein>
    <recommendedName>
        <fullName evidence="3">thioredoxin-dependent peroxiredoxin</fullName>
        <ecNumber evidence="3">1.11.1.24</ecNumber>
    </recommendedName>
    <alternativeName>
        <fullName evidence="11">Bacterioferritin comigratory protein</fullName>
    </alternativeName>
    <alternativeName>
        <fullName evidence="9">Thioredoxin peroxidase</fullName>
    </alternativeName>
</protein>
<evidence type="ECO:0000256" key="12">
    <source>
        <dbReference type="ARBA" id="ARBA00049091"/>
    </source>
</evidence>
<dbReference type="RefSeq" id="WP_125558102.1">
    <property type="nucleotide sequence ID" value="NZ_RBVX01000022.1"/>
</dbReference>
<comment type="similarity">
    <text evidence="10">Belongs to the peroxiredoxin family. BCP/PrxQ subfamily.</text>
</comment>
<dbReference type="InterPro" id="IPR024706">
    <property type="entry name" value="Peroxiredoxin_AhpC-typ"/>
</dbReference>
<evidence type="ECO:0000256" key="10">
    <source>
        <dbReference type="ARBA" id="ARBA00038489"/>
    </source>
</evidence>
<evidence type="ECO:0000256" key="13">
    <source>
        <dbReference type="PIRSR" id="PIRSR000239-1"/>
    </source>
</evidence>
<evidence type="ECO:0000256" key="4">
    <source>
        <dbReference type="ARBA" id="ARBA00022559"/>
    </source>
</evidence>
<comment type="function">
    <text evidence="1">Thiol-specific peroxidase that catalyzes the reduction of hydrogen peroxide and organic hydroperoxides to water and alcohols, respectively. Plays a role in cell protection against oxidative stress by detoxifying peroxides and as sensor of hydrogen peroxide-mediated signaling events.</text>
</comment>
<dbReference type="Pfam" id="PF00578">
    <property type="entry name" value="AhpC-TSA"/>
    <property type="match status" value="1"/>
</dbReference>
<evidence type="ECO:0000313" key="16">
    <source>
        <dbReference type="Proteomes" id="UP000275076"/>
    </source>
</evidence>
<accession>A0A3R9RBE8</accession>
<evidence type="ECO:0000256" key="11">
    <source>
        <dbReference type="ARBA" id="ARBA00041373"/>
    </source>
</evidence>
<dbReference type="InterPro" id="IPR000866">
    <property type="entry name" value="AhpC/TSA"/>
</dbReference>
<sequence>MEELIGKQAPAFTLPASDGKKVSLSEFKGKNVVVYFYPKDMTPGCTTEACDFRDRTEEFKQSNTEIIGISPDPIEKHQQFIDKHDLPFILLADEDKEVAKAFGVWRLKADKENMGIVRSTFIIDNSGVVVKEWRNVQVKNHVDETLAYINENL</sequence>
<dbReference type="GO" id="GO:0005737">
    <property type="term" value="C:cytoplasm"/>
    <property type="evidence" value="ECO:0007669"/>
    <property type="project" value="TreeGrafter"/>
</dbReference>
<dbReference type="PROSITE" id="PS51352">
    <property type="entry name" value="THIOREDOXIN_2"/>
    <property type="match status" value="1"/>
</dbReference>
<reference evidence="15 16" key="1">
    <citation type="submission" date="2018-10" db="EMBL/GenBank/DDBJ databases">
        <title>Draft genome sequence of Bacillus salarius IM0101, isolated from a hypersaline soil in Inner Mongolia, China.</title>
        <authorList>
            <person name="Yamprayoonswat W."/>
            <person name="Boonvisut S."/>
            <person name="Jumpathong W."/>
            <person name="Sittihan S."/>
            <person name="Ruangsuj P."/>
            <person name="Wanthongcharoen S."/>
            <person name="Thongpramul N."/>
            <person name="Pimmason S."/>
            <person name="Yu B."/>
            <person name="Yasawong M."/>
        </authorList>
    </citation>
    <scope>NUCLEOTIDE SEQUENCE [LARGE SCALE GENOMIC DNA]</scope>
    <source>
        <strain evidence="15 16">IM0101</strain>
    </source>
</reference>
<proteinExistence type="inferred from homology"/>
<evidence type="ECO:0000256" key="9">
    <source>
        <dbReference type="ARBA" id="ARBA00032824"/>
    </source>
</evidence>
<evidence type="ECO:0000256" key="6">
    <source>
        <dbReference type="ARBA" id="ARBA00023002"/>
    </source>
</evidence>
<dbReference type="PANTHER" id="PTHR42801:SF4">
    <property type="entry name" value="AHPC_TSA FAMILY PROTEIN"/>
    <property type="match status" value="1"/>
</dbReference>
<evidence type="ECO:0000256" key="1">
    <source>
        <dbReference type="ARBA" id="ARBA00003330"/>
    </source>
</evidence>
<dbReference type="EMBL" id="RBVX01000022">
    <property type="protein sequence ID" value="RSL31611.1"/>
    <property type="molecule type" value="Genomic_DNA"/>
</dbReference>
<evidence type="ECO:0000256" key="2">
    <source>
        <dbReference type="ARBA" id="ARBA00011245"/>
    </source>
</evidence>
<dbReference type="FunFam" id="3.40.30.10:FF:000007">
    <property type="entry name" value="Thioredoxin-dependent thiol peroxidase"/>
    <property type="match status" value="1"/>
</dbReference>
<evidence type="ECO:0000256" key="3">
    <source>
        <dbReference type="ARBA" id="ARBA00013017"/>
    </source>
</evidence>
<dbReference type="SUPFAM" id="SSF52833">
    <property type="entry name" value="Thioredoxin-like"/>
    <property type="match status" value="1"/>
</dbReference>
<dbReference type="InterPro" id="IPR050924">
    <property type="entry name" value="Peroxiredoxin_BCP/PrxQ"/>
</dbReference>
<evidence type="ECO:0000256" key="8">
    <source>
        <dbReference type="ARBA" id="ARBA00023284"/>
    </source>
</evidence>
<dbReference type="Proteomes" id="UP000275076">
    <property type="component" value="Unassembled WGS sequence"/>
</dbReference>
<dbReference type="InterPro" id="IPR036249">
    <property type="entry name" value="Thioredoxin-like_sf"/>
</dbReference>
<dbReference type="AlphaFoldDB" id="A0A3R9RBE8"/>
<organism evidence="15 16">
    <name type="scientific">Salibacterium salarium</name>
    <dbReference type="NCBI Taxonomy" id="284579"/>
    <lineage>
        <taxon>Bacteria</taxon>
        <taxon>Bacillati</taxon>
        <taxon>Bacillota</taxon>
        <taxon>Bacilli</taxon>
        <taxon>Bacillales</taxon>
        <taxon>Bacillaceae</taxon>
    </lineage>
</organism>
<evidence type="ECO:0000256" key="7">
    <source>
        <dbReference type="ARBA" id="ARBA00023157"/>
    </source>
</evidence>
<keyword evidence="6 15" id="KW-0560">Oxidoreductase</keyword>
<keyword evidence="8" id="KW-0676">Redox-active center</keyword>
<dbReference type="NCBIfam" id="NF006960">
    <property type="entry name" value="PRK09437.1"/>
    <property type="match status" value="1"/>
</dbReference>
<dbReference type="PIRSF" id="PIRSF000239">
    <property type="entry name" value="AHPC"/>
    <property type="match status" value="1"/>
</dbReference>
<dbReference type="EC" id="1.11.1.24" evidence="3"/>
<dbReference type="InterPro" id="IPR013766">
    <property type="entry name" value="Thioredoxin_domain"/>
</dbReference>
<comment type="caution">
    <text evidence="15">The sequence shown here is derived from an EMBL/GenBank/DDBJ whole genome shotgun (WGS) entry which is preliminary data.</text>
</comment>
<feature type="domain" description="Thioredoxin" evidence="14">
    <location>
        <begin position="3"/>
        <end position="153"/>
    </location>
</feature>
<dbReference type="GO" id="GO:0045454">
    <property type="term" value="P:cell redox homeostasis"/>
    <property type="evidence" value="ECO:0007669"/>
    <property type="project" value="TreeGrafter"/>
</dbReference>
<dbReference type="PANTHER" id="PTHR42801">
    <property type="entry name" value="THIOREDOXIN-DEPENDENT PEROXIDE REDUCTASE"/>
    <property type="match status" value="1"/>
</dbReference>
<evidence type="ECO:0000259" key="14">
    <source>
        <dbReference type="PROSITE" id="PS51352"/>
    </source>
</evidence>
<keyword evidence="4 15" id="KW-0575">Peroxidase</keyword>
<comment type="subunit">
    <text evidence="2">Monomer.</text>
</comment>
<dbReference type="CDD" id="cd03017">
    <property type="entry name" value="PRX_BCP"/>
    <property type="match status" value="1"/>
</dbReference>
<keyword evidence="5" id="KW-0049">Antioxidant</keyword>
<name>A0A3R9RBE8_9BACI</name>
<dbReference type="Gene3D" id="3.40.30.10">
    <property type="entry name" value="Glutaredoxin"/>
    <property type="match status" value="1"/>
</dbReference>
<dbReference type="OrthoDB" id="9812811at2"/>
<keyword evidence="16" id="KW-1185">Reference proteome</keyword>
<gene>
    <name evidence="15" type="ORF">D7Z54_19385</name>
</gene>
<evidence type="ECO:0000256" key="5">
    <source>
        <dbReference type="ARBA" id="ARBA00022862"/>
    </source>
</evidence>
<comment type="catalytic activity">
    <reaction evidence="12">
        <text>a hydroperoxide + [thioredoxin]-dithiol = an alcohol + [thioredoxin]-disulfide + H2O</text>
        <dbReference type="Rhea" id="RHEA:62620"/>
        <dbReference type="Rhea" id="RHEA-COMP:10698"/>
        <dbReference type="Rhea" id="RHEA-COMP:10700"/>
        <dbReference type="ChEBI" id="CHEBI:15377"/>
        <dbReference type="ChEBI" id="CHEBI:29950"/>
        <dbReference type="ChEBI" id="CHEBI:30879"/>
        <dbReference type="ChEBI" id="CHEBI:35924"/>
        <dbReference type="ChEBI" id="CHEBI:50058"/>
        <dbReference type="EC" id="1.11.1.24"/>
    </reaction>
</comment>
<evidence type="ECO:0000313" key="15">
    <source>
        <dbReference type="EMBL" id="RSL31611.1"/>
    </source>
</evidence>
<dbReference type="GO" id="GO:0008379">
    <property type="term" value="F:thioredoxin peroxidase activity"/>
    <property type="evidence" value="ECO:0007669"/>
    <property type="project" value="TreeGrafter"/>
</dbReference>
<dbReference type="GO" id="GO:0034599">
    <property type="term" value="P:cellular response to oxidative stress"/>
    <property type="evidence" value="ECO:0007669"/>
    <property type="project" value="TreeGrafter"/>
</dbReference>